<dbReference type="GO" id="GO:0005737">
    <property type="term" value="C:cytoplasm"/>
    <property type="evidence" value="ECO:0007669"/>
    <property type="project" value="TreeGrafter"/>
</dbReference>
<dbReference type="InterPro" id="IPR050593">
    <property type="entry name" value="LovG"/>
</dbReference>
<proteinExistence type="predicted"/>
<dbReference type="PANTHER" id="PTHR48070:SF6">
    <property type="entry name" value="ESTERASE OVCA2"/>
    <property type="match status" value="1"/>
</dbReference>
<sequence>MSNKIAGARKKLQRVYELDFLDAPFEIEQEVGTTTTICSTTTTKSDDQQQSQQQRQLEWWTSRTAMVSLGYFPTVRAVVTAGSPYRTEPFGIIKLMEEQQKEEEKEQEEEEEGKNIPKLHFAGETDSMVPIESTKLLCEHGGNGRIIIHEKGHLFPTKAAYVNEMLDFLELSLESADSK</sequence>
<feature type="region of interest" description="Disordered" evidence="2">
    <location>
        <begin position="99"/>
        <end position="119"/>
    </location>
</feature>
<dbReference type="InterPro" id="IPR005645">
    <property type="entry name" value="FSH-like_dom"/>
</dbReference>
<keyword evidence="1" id="KW-0378">Hydrolase</keyword>
<keyword evidence="5" id="KW-1185">Reference proteome</keyword>
<evidence type="ECO:0000313" key="5">
    <source>
        <dbReference type="Proteomes" id="UP000095751"/>
    </source>
</evidence>
<dbReference type="InParanoid" id="A0A1E7F0E4"/>
<gene>
    <name evidence="4" type="ORF">FRACYDRAFT_245598</name>
</gene>
<dbReference type="Gene3D" id="3.40.50.1820">
    <property type="entry name" value="alpha/beta hydrolase"/>
    <property type="match status" value="1"/>
</dbReference>
<dbReference type="PANTHER" id="PTHR48070">
    <property type="entry name" value="ESTERASE OVCA2"/>
    <property type="match status" value="1"/>
</dbReference>
<dbReference type="InterPro" id="IPR029058">
    <property type="entry name" value="AB_hydrolase_fold"/>
</dbReference>
<organism evidence="4 5">
    <name type="scientific">Fragilariopsis cylindrus CCMP1102</name>
    <dbReference type="NCBI Taxonomy" id="635003"/>
    <lineage>
        <taxon>Eukaryota</taxon>
        <taxon>Sar</taxon>
        <taxon>Stramenopiles</taxon>
        <taxon>Ochrophyta</taxon>
        <taxon>Bacillariophyta</taxon>
        <taxon>Bacillariophyceae</taxon>
        <taxon>Bacillariophycidae</taxon>
        <taxon>Bacillariales</taxon>
        <taxon>Bacillariaceae</taxon>
        <taxon>Fragilariopsis</taxon>
    </lineage>
</organism>
<dbReference type="KEGG" id="fcy:FRACYDRAFT_245598"/>
<dbReference type="AlphaFoldDB" id="A0A1E7F0E4"/>
<dbReference type="SUPFAM" id="SSF53474">
    <property type="entry name" value="alpha/beta-Hydrolases"/>
    <property type="match status" value="1"/>
</dbReference>
<dbReference type="Proteomes" id="UP000095751">
    <property type="component" value="Unassembled WGS sequence"/>
</dbReference>
<accession>A0A1E7F0E4</accession>
<feature type="domain" description="Serine hydrolase" evidence="3">
    <location>
        <begin position="2"/>
        <end position="64"/>
    </location>
</feature>
<evidence type="ECO:0000256" key="2">
    <source>
        <dbReference type="SAM" id="MobiDB-lite"/>
    </source>
</evidence>
<evidence type="ECO:0000256" key="1">
    <source>
        <dbReference type="ARBA" id="ARBA00022801"/>
    </source>
</evidence>
<reference evidence="4 5" key="1">
    <citation type="submission" date="2016-09" db="EMBL/GenBank/DDBJ databases">
        <title>Extensive genetic diversity and differential bi-allelic expression allows diatom success in the polar Southern Ocean.</title>
        <authorList>
            <consortium name="DOE Joint Genome Institute"/>
            <person name="Mock T."/>
            <person name="Otillar R.P."/>
            <person name="Strauss J."/>
            <person name="Dupont C."/>
            <person name="Frickenhaus S."/>
            <person name="Maumus F."/>
            <person name="Mcmullan M."/>
            <person name="Sanges R."/>
            <person name="Schmutz J."/>
            <person name="Toseland A."/>
            <person name="Valas R."/>
            <person name="Veluchamy A."/>
            <person name="Ward B.J."/>
            <person name="Allen A."/>
            <person name="Barry K."/>
            <person name="Falciatore A."/>
            <person name="Ferrante M."/>
            <person name="Fortunato A.E."/>
            <person name="Gloeckner G."/>
            <person name="Gruber A."/>
            <person name="Hipkin R."/>
            <person name="Janech M."/>
            <person name="Kroth P."/>
            <person name="Leese F."/>
            <person name="Lindquist E."/>
            <person name="Lyon B.R."/>
            <person name="Martin J."/>
            <person name="Mayer C."/>
            <person name="Parker M."/>
            <person name="Quesneville H."/>
            <person name="Raymond J."/>
            <person name="Uhlig C."/>
            <person name="Valentin K.U."/>
            <person name="Worden A.Z."/>
            <person name="Armbrust E.V."/>
            <person name="Bowler C."/>
            <person name="Green B."/>
            <person name="Moulton V."/>
            <person name="Van Oosterhout C."/>
            <person name="Grigoriev I."/>
        </authorList>
    </citation>
    <scope>NUCLEOTIDE SEQUENCE [LARGE SCALE GENOMIC DNA]</scope>
    <source>
        <strain evidence="4 5">CCMP1102</strain>
    </source>
</reference>
<dbReference type="EMBL" id="KV784367">
    <property type="protein sequence ID" value="OEU11544.1"/>
    <property type="molecule type" value="Genomic_DNA"/>
</dbReference>
<feature type="domain" description="Serine hydrolase" evidence="3">
    <location>
        <begin position="107"/>
        <end position="164"/>
    </location>
</feature>
<dbReference type="OrthoDB" id="414698at2759"/>
<dbReference type="GO" id="GO:0016787">
    <property type="term" value="F:hydrolase activity"/>
    <property type="evidence" value="ECO:0007669"/>
    <property type="project" value="UniProtKB-KW"/>
</dbReference>
<dbReference type="Pfam" id="PF03959">
    <property type="entry name" value="FSH1"/>
    <property type="match status" value="2"/>
</dbReference>
<name>A0A1E7F0E4_9STRA</name>
<protein>
    <recommendedName>
        <fullName evidence="3">Serine hydrolase domain-containing protein</fullName>
    </recommendedName>
</protein>
<dbReference type="GO" id="GO:0005634">
    <property type="term" value="C:nucleus"/>
    <property type="evidence" value="ECO:0007669"/>
    <property type="project" value="TreeGrafter"/>
</dbReference>
<evidence type="ECO:0000313" key="4">
    <source>
        <dbReference type="EMBL" id="OEU11544.1"/>
    </source>
</evidence>
<evidence type="ECO:0000259" key="3">
    <source>
        <dbReference type="Pfam" id="PF03959"/>
    </source>
</evidence>